<keyword evidence="1" id="KW-0812">Transmembrane</keyword>
<feature type="transmembrane region" description="Helical" evidence="1">
    <location>
        <begin position="7"/>
        <end position="23"/>
    </location>
</feature>
<dbReference type="AlphaFoldDB" id="A0A553UKQ5"/>
<comment type="caution">
    <text evidence="2">The sequence shown here is derived from an EMBL/GenBank/DDBJ whole genome shotgun (WGS) entry which is preliminary data.</text>
</comment>
<keyword evidence="1" id="KW-0472">Membrane</keyword>
<keyword evidence="1" id="KW-1133">Transmembrane helix</keyword>
<organism evidence="2 3">
    <name type="scientific">Deinococcus detaillensis</name>
    <dbReference type="NCBI Taxonomy" id="2592048"/>
    <lineage>
        <taxon>Bacteria</taxon>
        <taxon>Thermotogati</taxon>
        <taxon>Deinococcota</taxon>
        <taxon>Deinococci</taxon>
        <taxon>Deinococcales</taxon>
        <taxon>Deinococcaceae</taxon>
        <taxon>Deinococcus</taxon>
    </lineage>
</organism>
<dbReference type="OrthoDB" id="9940054at2"/>
<evidence type="ECO:0000313" key="3">
    <source>
        <dbReference type="Proteomes" id="UP000316092"/>
    </source>
</evidence>
<gene>
    <name evidence="2" type="ORF">FNU79_16195</name>
</gene>
<protein>
    <submittedName>
        <fullName evidence="2">Uncharacterized protein</fullName>
    </submittedName>
</protein>
<dbReference type="RefSeq" id="WP_143721834.1">
    <property type="nucleotide sequence ID" value="NZ_VKDB01000027.1"/>
</dbReference>
<evidence type="ECO:0000313" key="2">
    <source>
        <dbReference type="EMBL" id="TSA80783.1"/>
    </source>
</evidence>
<proteinExistence type="predicted"/>
<sequence>MKDPLTVLTYMIGAAILMVLGRYAVTGDPPDKDLLAGLSTIIGGLVTALSVRKKKGDDDDSKSP</sequence>
<dbReference type="EMBL" id="VKDB01000027">
    <property type="protein sequence ID" value="TSA80783.1"/>
    <property type="molecule type" value="Genomic_DNA"/>
</dbReference>
<name>A0A553UKQ5_9DEIO</name>
<reference evidence="2 3" key="1">
    <citation type="submission" date="2019-07" db="EMBL/GenBank/DDBJ databases">
        <title>Deinococcus detaillus sp. nov., isolated from humus soil in Antarctica.</title>
        <authorList>
            <person name="Zhang K."/>
        </authorList>
    </citation>
    <scope>NUCLEOTIDE SEQUENCE [LARGE SCALE GENOMIC DNA]</scope>
    <source>
        <strain evidence="2 3">H1</strain>
    </source>
</reference>
<evidence type="ECO:0000256" key="1">
    <source>
        <dbReference type="SAM" id="Phobius"/>
    </source>
</evidence>
<dbReference type="Proteomes" id="UP000316092">
    <property type="component" value="Unassembled WGS sequence"/>
</dbReference>
<accession>A0A553UKQ5</accession>
<keyword evidence="3" id="KW-1185">Reference proteome</keyword>
<feature type="transmembrane region" description="Helical" evidence="1">
    <location>
        <begin position="35"/>
        <end position="52"/>
    </location>
</feature>